<dbReference type="EC" id="2.7.7.65" evidence="2"/>
<dbReference type="FunFam" id="3.30.70.270:FF:000001">
    <property type="entry name" value="Diguanylate cyclase domain protein"/>
    <property type="match status" value="1"/>
</dbReference>
<sequence>MTSEQDGWKEKYEALAKDYAQLTQSKEQAEQRGQWLATQLAQGLKGQVPALDQELLQLSERLSANNQDQRIDRTFRQIEKQVNLLEGQRSSVARELRAGLERWLGQLRKLSDSEPFINVLKSTERRIPEATLHLHKLSTLLLEIVELQKGLLPETADGAYALSDRQDVSDIDFELLESRVAAEMLQLIEALNVESSGIALARKLIERVEQGVKTADIPEVMAELVQLARLSTGIEHEEFEHYLLNLNEQLAYVQDFLTQSHAEEGGAFAAQQAMDVRVRDDVDRLHQSVRTSTELAELKREVSQQLSSIVQTMDEFREQEIAREQRMQLRYQSLLEKVDQMEVETGRVKSRMEEEQLRARTDPLTGMPNRAAYDDRIAAELQRWDRYVTEFSVAVIDLDRFKMINDQYGHLAGDKVLRLVAKVLQKNLRSSDFIARYGGEEFVVVFPSTGLSDARAAAEKLCEAVAASPFNFRGEPVRVTISLGVAEVHTGDLPESLFSRADTALYQAKERGRNQVVESID</sequence>
<dbReference type="Pfam" id="PF00990">
    <property type="entry name" value="GGDEF"/>
    <property type="match status" value="1"/>
</dbReference>
<evidence type="ECO:0000256" key="3">
    <source>
        <dbReference type="ARBA" id="ARBA00034247"/>
    </source>
</evidence>
<dbReference type="InterPro" id="IPR043128">
    <property type="entry name" value="Rev_trsase/Diguanyl_cyclase"/>
</dbReference>
<protein>
    <recommendedName>
        <fullName evidence="2">diguanylate cyclase</fullName>
        <ecNumber evidence="2">2.7.7.65</ecNumber>
    </recommendedName>
</protein>
<comment type="catalytic activity">
    <reaction evidence="3">
        <text>2 GTP = 3',3'-c-di-GMP + 2 diphosphate</text>
        <dbReference type="Rhea" id="RHEA:24898"/>
        <dbReference type="ChEBI" id="CHEBI:33019"/>
        <dbReference type="ChEBI" id="CHEBI:37565"/>
        <dbReference type="ChEBI" id="CHEBI:58805"/>
        <dbReference type="EC" id="2.7.7.65"/>
    </reaction>
</comment>
<organism evidence="5 6">
    <name type="scientific">Marinobacterium mangrovicola</name>
    <dbReference type="NCBI Taxonomy" id="1476959"/>
    <lineage>
        <taxon>Bacteria</taxon>
        <taxon>Pseudomonadati</taxon>
        <taxon>Pseudomonadota</taxon>
        <taxon>Gammaproteobacteria</taxon>
        <taxon>Oceanospirillales</taxon>
        <taxon>Oceanospirillaceae</taxon>
        <taxon>Marinobacterium</taxon>
    </lineage>
</organism>
<feature type="domain" description="GGDEF" evidence="4">
    <location>
        <begin position="389"/>
        <end position="521"/>
    </location>
</feature>
<evidence type="ECO:0000313" key="6">
    <source>
        <dbReference type="Proteomes" id="UP000294546"/>
    </source>
</evidence>
<dbReference type="OrthoDB" id="9812260at2"/>
<evidence type="ECO:0000259" key="4">
    <source>
        <dbReference type="PROSITE" id="PS50887"/>
    </source>
</evidence>
<evidence type="ECO:0000256" key="2">
    <source>
        <dbReference type="ARBA" id="ARBA00012528"/>
    </source>
</evidence>
<dbReference type="InterPro" id="IPR000160">
    <property type="entry name" value="GGDEF_dom"/>
</dbReference>
<keyword evidence="6" id="KW-1185">Reference proteome</keyword>
<dbReference type="EMBL" id="SMFU01000012">
    <property type="protein sequence ID" value="TCK03481.1"/>
    <property type="molecule type" value="Genomic_DNA"/>
</dbReference>
<dbReference type="SMART" id="SM00267">
    <property type="entry name" value="GGDEF"/>
    <property type="match status" value="1"/>
</dbReference>
<proteinExistence type="predicted"/>
<dbReference type="PANTHER" id="PTHR45138">
    <property type="entry name" value="REGULATORY COMPONENTS OF SENSORY TRANSDUCTION SYSTEM"/>
    <property type="match status" value="1"/>
</dbReference>
<dbReference type="InterPro" id="IPR048516">
    <property type="entry name" value="DGCcoil"/>
</dbReference>
<gene>
    <name evidence="5" type="ORF">CLV83_3751</name>
</gene>
<comment type="cofactor">
    <cofactor evidence="1">
        <name>Mg(2+)</name>
        <dbReference type="ChEBI" id="CHEBI:18420"/>
    </cofactor>
</comment>
<dbReference type="PROSITE" id="PS50887">
    <property type="entry name" value="GGDEF"/>
    <property type="match status" value="1"/>
</dbReference>
<dbReference type="CDD" id="cd01949">
    <property type="entry name" value="GGDEF"/>
    <property type="match status" value="1"/>
</dbReference>
<dbReference type="InterPro" id="IPR050469">
    <property type="entry name" value="Diguanylate_Cyclase"/>
</dbReference>
<dbReference type="Proteomes" id="UP000294546">
    <property type="component" value="Unassembled WGS sequence"/>
</dbReference>
<dbReference type="SUPFAM" id="SSF55073">
    <property type="entry name" value="Nucleotide cyclase"/>
    <property type="match status" value="1"/>
</dbReference>
<dbReference type="AlphaFoldDB" id="A0A4R1G9Y3"/>
<dbReference type="PANTHER" id="PTHR45138:SF9">
    <property type="entry name" value="DIGUANYLATE CYCLASE DGCM-RELATED"/>
    <property type="match status" value="1"/>
</dbReference>
<dbReference type="GO" id="GO:0052621">
    <property type="term" value="F:diguanylate cyclase activity"/>
    <property type="evidence" value="ECO:0007669"/>
    <property type="project" value="UniProtKB-EC"/>
</dbReference>
<comment type="caution">
    <text evidence="5">The sequence shown here is derived from an EMBL/GenBank/DDBJ whole genome shotgun (WGS) entry which is preliminary data.</text>
</comment>
<dbReference type="Gene3D" id="3.30.70.270">
    <property type="match status" value="1"/>
</dbReference>
<evidence type="ECO:0000313" key="5">
    <source>
        <dbReference type="EMBL" id="TCK03481.1"/>
    </source>
</evidence>
<name>A0A4R1G9Y3_9GAMM</name>
<accession>A0A4R1G9Y3</accession>
<dbReference type="RefSeq" id="WP_132296109.1">
    <property type="nucleotide sequence ID" value="NZ_SMFU01000012.1"/>
</dbReference>
<dbReference type="Pfam" id="PF20975">
    <property type="entry name" value="DGCcoil"/>
    <property type="match status" value="1"/>
</dbReference>
<dbReference type="NCBIfam" id="TIGR00254">
    <property type="entry name" value="GGDEF"/>
    <property type="match status" value="1"/>
</dbReference>
<evidence type="ECO:0000256" key="1">
    <source>
        <dbReference type="ARBA" id="ARBA00001946"/>
    </source>
</evidence>
<reference evidence="5 6" key="1">
    <citation type="submission" date="2019-03" db="EMBL/GenBank/DDBJ databases">
        <title>Genomic Encyclopedia of Archaeal and Bacterial Type Strains, Phase II (KMG-II): from individual species to whole genera.</title>
        <authorList>
            <person name="Goeker M."/>
        </authorList>
    </citation>
    <scope>NUCLEOTIDE SEQUENCE [LARGE SCALE GENOMIC DNA]</scope>
    <source>
        <strain evidence="5 6">DSM 27697</strain>
    </source>
</reference>
<dbReference type="InterPro" id="IPR029787">
    <property type="entry name" value="Nucleotide_cyclase"/>
</dbReference>